<feature type="domain" description="Pyrrolo-quinoline quinone repeat" evidence="2">
    <location>
        <begin position="53"/>
        <end position="103"/>
    </location>
</feature>
<evidence type="ECO:0000313" key="3">
    <source>
        <dbReference type="EMBL" id="ASA24743.1"/>
    </source>
</evidence>
<dbReference type="PANTHER" id="PTHR34512:SF30">
    <property type="entry name" value="OUTER MEMBRANE PROTEIN ASSEMBLY FACTOR BAMB"/>
    <property type="match status" value="1"/>
</dbReference>
<accession>A0A2Z2KMM4</accession>
<reference evidence="3 4" key="1">
    <citation type="submission" date="2017-06" db="EMBL/GenBank/DDBJ databases">
        <title>Complete genome sequence of Paenibacillus donghaensis KCTC 13049T isolated from East Sea sediment, South Korea.</title>
        <authorList>
            <person name="Jung B.K."/>
            <person name="Hong S.-J."/>
            <person name="Shin J.-H."/>
        </authorList>
    </citation>
    <scope>NUCLEOTIDE SEQUENCE [LARGE SCALE GENOMIC DNA]</scope>
    <source>
        <strain evidence="3 4">KCTC 13049</strain>
    </source>
</reference>
<evidence type="ECO:0000256" key="1">
    <source>
        <dbReference type="SAM" id="SignalP"/>
    </source>
</evidence>
<dbReference type="Gene3D" id="2.130.10.10">
    <property type="entry name" value="YVTN repeat-like/Quinoprotein amine dehydrogenase"/>
    <property type="match status" value="2"/>
</dbReference>
<name>A0A2Z2KMM4_9BACL</name>
<sequence length="448" mass="48320">MLSGTAMKRLASLVCAALLLPLGSGSAAYAEQPAVSTGTIYHSEPESNVVKPAWSTAIAKPSNAPVMDPVTAVAENGKVFMLQPNGKLAALRATDGKKLWEYGSKLAQQFMYHKDAVYGMTASGSLYKIKENGSPAWTAALEYPTADSMVVSGSTVYVTQAQKMAAVDAASGKIKWRIAEDPGNYYNGSPALEAEGTLVRNYSVSGAITVPLIAVYDTATGRKLWESSRQLPPLAIKDGILYSEKETFMLDDDPVNRKVEIVAFNLKSGAIKGERLYSWKDTANTDGVFHGGGAYSTAFLSGNDLYIFQGQRIVRYDFNNYVAGAAPLQKWNQEAYDQRTPLKLLHQGRLYFTDDHTHGLIVMKTATGQYVSFDQGGNPTAQAAVFSTGVYVGQTDGLLHAYDLLTTKQVFTVKTGSREFSPLLKTGGMLLIQTGGKLMGVRLPSALK</sequence>
<dbReference type="SUPFAM" id="SSF50998">
    <property type="entry name" value="Quinoprotein alcohol dehydrogenase-like"/>
    <property type="match status" value="1"/>
</dbReference>
<dbReference type="InterPro" id="IPR018391">
    <property type="entry name" value="PQQ_b-propeller_rpt"/>
</dbReference>
<evidence type="ECO:0000313" key="4">
    <source>
        <dbReference type="Proteomes" id="UP000249890"/>
    </source>
</evidence>
<dbReference type="Pfam" id="PF13360">
    <property type="entry name" value="PQQ_2"/>
    <property type="match status" value="2"/>
</dbReference>
<keyword evidence="1" id="KW-0732">Signal</keyword>
<dbReference type="Proteomes" id="UP000249890">
    <property type="component" value="Chromosome"/>
</dbReference>
<dbReference type="SMART" id="SM00564">
    <property type="entry name" value="PQQ"/>
    <property type="match status" value="3"/>
</dbReference>
<dbReference type="PANTHER" id="PTHR34512">
    <property type="entry name" value="CELL SURFACE PROTEIN"/>
    <property type="match status" value="1"/>
</dbReference>
<dbReference type="EMBL" id="CP021780">
    <property type="protein sequence ID" value="ASA24743.1"/>
    <property type="molecule type" value="Genomic_DNA"/>
</dbReference>
<proteinExistence type="predicted"/>
<keyword evidence="4" id="KW-1185">Reference proteome</keyword>
<dbReference type="OrthoDB" id="9794322at2"/>
<dbReference type="AlphaFoldDB" id="A0A2Z2KMM4"/>
<dbReference type="RefSeq" id="WP_087918711.1">
    <property type="nucleotide sequence ID" value="NZ_CP021780.1"/>
</dbReference>
<dbReference type="InterPro" id="IPR011047">
    <property type="entry name" value="Quinoprotein_ADH-like_sf"/>
</dbReference>
<evidence type="ECO:0000259" key="2">
    <source>
        <dbReference type="Pfam" id="PF13360"/>
    </source>
</evidence>
<feature type="domain" description="Pyrrolo-quinoline quinone repeat" evidence="2">
    <location>
        <begin position="124"/>
        <end position="369"/>
    </location>
</feature>
<dbReference type="InterPro" id="IPR002372">
    <property type="entry name" value="PQQ_rpt_dom"/>
</dbReference>
<gene>
    <name evidence="3" type="ORF">B9T62_30690</name>
</gene>
<organism evidence="3 4">
    <name type="scientific">Paenibacillus donghaensis</name>
    <dbReference type="NCBI Taxonomy" id="414771"/>
    <lineage>
        <taxon>Bacteria</taxon>
        <taxon>Bacillati</taxon>
        <taxon>Bacillota</taxon>
        <taxon>Bacilli</taxon>
        <taxon>Bacillales</taxon>
        <taxon>Paenibacillaceae</taxon>
        <taxon>Paenibacillus</taxon>
    </lineage>
</organism>
<feature type="chain" id="PRO_5016354330" description="Pyrrolo-quinoline quinone repeat domain-containing protein" evidence="1">
    <location>
        <begin position="31"/>
        <end position="448"/>
    </location>
</feature>
<feature type="signal peptide" evidence="1">
    <location>
        <begin position="1"/>
        <end position="30"/>
    </location>
</feature>
<dbReference type="KEGG" id="pdh:B9T62_30690"/>
<dbReference type="InterPro" id="IPR015943">
    <property type="entry name" value="WD40/YVTN_repeat-like_dom_sf"/>
</dbReference>
<protein>
    <recommendedName>
        <fullName evidence="2">Pyrrolo-quinoline quinone repeat domain-containing protein</fullName>
    </recommendedName>
</protein>